<keyword evidence="5" id="KW-0472">Membrane</keyword>
<keyword evidence="4" id="KW-1133">Transmembrane helix</keyword>
<evidence type="ECO:0000259" key="8">
    <source>
        <dbReference type="PROSITE" id="PS50111"/>
    </source>
</evidence>
<keyword evidence="3" id="KW-0812">Transmembrane</keyword>
<name>M2Y8B6_9PROT</name>
<reference evidence="9 10" key="1">
    <citation type="journal article" date="2014" name="Genome Announc.">
        <title>Draft Genome Sequence of Magnetospirillum sp. Strain SO-1, a Freshwater Magnetotactic Bacterium Isolated from the Ol'khovka River, Russia.</title>
        <authorList>
            <person name="Grouzdev D.S."/>
            <person name="Dziuba M.V."/>
            <person name="Sukhacheva M.S."/>
            <person name="Mardanov A.V."/>
            <person name="Beletskiy A.V."/>
            <person name="Kuznetsov B.B."/>
            <person name="Skryabin K.G."/>
        </authorList>
    </citation>
    <scope>NUCLEOTIDE SEQUENCE [LARGE SCALE GENOMIC DNA]</scope>
    <source>
        <strain evidence="9 10">SO-1</strain>
    </source>
</reference>
<keyword evidence="10" id="KW-1185">Reference proteome</keyword>
<evidence type="ECO:0000256" key="6">
    <source>
        <dbReference type="ARBA" id="ARBA00023224"/>
    </source>
</evidence>
<dbReference type="PATRIC" id="fig|1244869.3.peg.2868"/>
<evidence type="ECO:0000313" key="9">
    <source>
        <dbReference type="EMBL" id="EME69296.1"/>
    </source>
</evidence>
<evidence type="ECO:0000256" key="7">
    <source>
        <dbReference type="PROSITE-ProRule" id="PRU00284"/>
    </source>
</evidence>
<protein>
    <submittedName>
        <fullName evidence="9">Putative methyl-accepting chemotaxis protein</fullName>
    </submittedName>
</protein>
<evidence type="ECO:0000256" key="1">
    <source>
        <dbReference type="ARBA" id="ARBA00004651"/>
    </source>
</evidence>
<comment type="caution">
    <text evidence="9">The sequence shown here is derived from an EMBL/GenBank/DDBJ whole genome shotgun (WGS) entry which is preliminary data.</text>
</comment>
<evidence type="ECO:0000256" key="5">
    <source>
        <dbReference type="ARBA" id="ARBA00023136"/>
    </source>
</evidence>
<dbReference type="EMBL" id="AONQ01000038">
    <property type="protein sequence ID" value="EME69296.1"/>
    <property type="molecule type" value="Genomic_DNA"/>
</dbReference>
<dbReference type="SMART" id="SM00283">
    <property type="entry name" value="MA"/>
    <property type="match status" value="1"/>
</dbReference>
<dbReference type="GO" id="GO:0007165">
    <property type="term" value="P:signal transduction"/>
    <property type="evidence" value="ECO:0007669"/>
    <property type="project" value="UniProtKB-KW"/>
</dbReference>
<evidence type="ECO:0000256" key="3">
    <source>
        <dbReference type="ARBA" id="ARBA00022692"/>
    </source>
</evidence>
<dbReference type="GO" id="GO:0005886">
    <property type="term" value="C:plasma membrane"/>
    <property type="evidence" value="ECO:0007669"/>
    <property type="project" value="UniProtKB-SubCell"/>
</dbReference>
<dbReference type="SUPFAM" id="SSF58104">
    <property type="entry name" value="Methyl-accepting chemotaxis protein (MCP) signaling domain"/>
    <property type="match status" value="1"/>
</dbReference>
<dbReference type="PANTHER" id="PTHR32089">
    <property type="entry name" value="METHYL-ACCEPTING CHEMOTAXIS PROTEIN MCPB"/>
    <property type="match status" value="1"/>
</dbReference>
<keyword evidence="2" id="KW-1003">Cell membrane</keyword>
<dbReference type="PANTHER" id="PTHR32089:SF112">
    <property type="entry name" value="LYSOZYME-LIKE PROTEIN-RELATED"/>
    <property type="match status" value="1"/>
</dbReference>
<dbReference type="Proteomes" id="UP000011744">
    <property type="component" value="Unassembled WGS sequence"/>
</dbReference>
<dbReference type="Pfam" id="PF00015">
    <property type="entry name" value="MCPsignal"/>
    <property type="match status" value="1"/>
</dbReference>
<comment type="subcellular location">
    <subcellularLocation>
        <location evidence="1">Cell membrane</location>
        <topology evidence="1">Multi-pass membrane protein</topology>
    </subcellularLocation>
</comment>
<proteinExistence type="predicted"/>
<keyword evidence="6 7" id="KW-0807">Transducer</keyword>
<evidence type="ECO:0000256" key="2">
    <source>
        <dbReference type="ARBA" id="ARBA00022475"/>
    </source>
</evidence>
<dbReference type="RefSeq" id="WP_008618732.1">
    <property type="nucleotide sequence ID" value="NZ_AONQ01000038.1"/>
</dbReference>
<dbReference type="Gene3D" id="1.10.287.950">
    <property type="entry name" value="Methyl-accepting chemotaxis protein"/>
    <property type="match status" value="1"/>
</dbReference>
<dbReference type="STRING" id="1244869.H261_14240"/>
<dbReference type="InterPro" id="IPR004089">
    <property type="entry name" value="MCPsignal_dom"/>
</dbReference>
<sequence length="605" mass="64985">MADIDTTIVIQRLANEGAGLGIQVAEVLTRVDQVSAHVGQQSSVMEAIEHRMTALGQETGKIVLTAGNSRSLAAEAVATMAASKEEIGKSLSDIKTLSEIVLVGMNHITTLQSALQQVEQVASSIETIARMTNMLALNAAIEAARAGEAGRGFAVVAAEVKELARQTSASTGEIRQTLGALQSVASTMASESNSSVIRAQEVNTSTATIGKHVDAIRSVVEHISNDLEVVSEQAAIIKADGDNLQTSVCGARSGIAAAAKDLDAATESLTTMRVAGERMIAIAFDADCQTPDTPFANEVRRLAQLIGKSMEEGISAGAISIADLFDEDYKQIAGGKPPQYVTRFTGFTDHAIQPLLDQALSFDRQVVFCCLTDRNGYVPTHNSRYSQPPGPDQDWNAVHCRNRRIFDDKVGLAASRNIEGVWPQVYVRDMGNGRTELMMDVSSPIFIQGRHWGGVRLGYAANQASYSSARRGTPEEAQAMVEQAEIFFRTNGRPKFLDAIIDKSGPFHFKDLYVVVLDANNGMIVGQGANPKLVGMDGNTLKDANGKLFSRETREIAIRNGSGWTEYVYVNPTTKVLEDKSCFSKKVDDIVICVGVYTQQSSASS</sequence>
<dbReference type="Pfam" id="PF17200">
    <property type="entry name" value="sCache_2"/>
    <property type="match status" value="1"/>
</dbReference>
<dbReference type="InterPro" id="IPR033480">
    <property type="entry name" value="sCache_2"/>
</dbReference>
<organism evidence="9 10">
    <name type="scientific">Paramagnetospirillum caucaseum</name>
    <dbReference type="NCBI Taxonomy" id="1244869"/>
    <lineage>
        <taxon>Bacteria</taxon>
        <taxon>Pseudomonadati</taxon>
        <taxon>Pseudomonadota</taxon>
        <taxon>Alphaproteobacteria</taxon>
        <taxon>Rhodospirillales</taxon>
        <taxon>Magnetospirillaceae</taxon>
        <taxon>Paramagnetospirillum</taxon>
    </lineage>
</organism>
<dbReference type="Gene3D" id="3.30.450.20">
    <property type="entry name" value="PAS domain"/>
    <property type="match status" value="1"/>
</dbReference>
<evidence type="ECO:0000256" key="4">
    <source>
        <dbReference type="ARBA" id="ARBA00022989"/>
    </source>
</evidence>
<dbReference type="eggNOG" id="COG0840">
    <property type="taxonomic scope" value="Bacteria"/>
</dbReference>
<dbReference type="OrthoDB" id="2489132at2"/>
<evidence type="ECO:0000313" key="10">
    <source>
        <dbReference type="Proteomes" id="UP000011744"/>
    </source>
</evidence>
<feature type="domain" description="Methyl-accepting transducer" evidence="8">
    <location>
        <begin position="16"/>
        <end position="270"/>
    </location>
</feature>
<dbReference type="PROSITE" id="PS50111">
    <property type="entry name" value="CHEMOTAXIS_TRANSDUC_2"/>
    <property type="match status" value="1"/>
</dbReference>
<accession>M2Y8B6</accession>
<gene>
    <name evidence="9" type="ORF">H261_14240</name>
</gene>
<dbReference type="AlphaFoldDB" id="M2Y8B6"/>